<dbReference type="InterPro" id="IPR037123">
    <property type="entry name" value="PRibGlycinamide_synth_C_sf"/>
</dbReference>
<keyword evidence="5 10" id="KW-0658">Purine biosynthesis</keyword>
<dbReference type="EMBL" id="CP027062">
    <property type="protein sequence ID" value="AVI50633.1"/>
    <property type="molecule type" value="Genomic_DNA"/>
</dbReference>
<dbReference type="SMART" id="SM01209">
    <property type="entry name" value="GARS_A"/>
    <property type="match status" value="1"/>
</dbReference>
<proteinExistence type="inferred from homology"/>
<dbReference type="AlphaFoldDB" id="A0A2S0HWV4"/>
<gene>
    <name evidence="10" type="primary">purD</name>
    <name evidence="13" type="ORF">C5O00_05395</name>
</gene>
<evidence type="ECO:0000256" key="8">
    <source>
        <dbReference type="ARBA" id="ARBA00042242"/>
    </source>
</evidence>
<dbReference type="PANTHER" id="PTHR43472:SF1">
    <property type="entry name" value="PHOSPHORIBOSYLAMINE--GLYCINE LIGASE, CHLOROPLASTIC"/>
    <property type="match status" value="1"/>
</dbReference>
<accession>A0A2S0HWV4</accession>
<keyword evidence="4 11" id="KW-0547">Nucleotide-binding</keyword>
<evidence type="ECO:0000256" key="9">
    <source>
        <dbReference type="ARBA" id="ARBA00042864"/>
    </source>
</evidence>
<comment type="similarity">
    <text evidence="7 10">Belongs to the GARS family.</text>
</comment>
<evidence type="ECO:0000256" key="11">
    <source>
        <dbReference type="PROSITE-ProRule" id="PRU00409"/>
    </source>
</evidence>
<dbReference type="Pfam" id="PF02844">
    <property type="entry name" value="GARS_N"/>
    <property type="match status" value="1"/>
</dbReference>
<dbReference type="GO" id="GO:0004637">
    <property type="term" value="F:phosphoribosylamine-glycine ligase activity"/>
    <property type="evidence" value="ECO:0007669"/>
    <property type="project" value="UniProtKB-UniRule"/>
</dbReference>
<dbReference type="InterPro" id="IPR016185">
    <property type="entry name" value="PreATP-grasp_dom_sf"/>
</dbReference>
<dbReference type="InterPro" id="IPR013815">
    <property type="entry name" value="ATP_grasp_subdomain_1"/>
</dbReference>
<evidence type="ECO:0000256" key="4">
    <source>
        <dbReference type="ARBA" id="ARBA00022741"/>
    </source>
</evidence>
<dbReference type="GO" id="GO:0046872">
    <property type="term" value="F:metal ion binding"/>
    <property type="evidence" value="ECO:0007669"/>
    <property type="project" value="InterPro"/>
</dbReference>
<dbReference type="Gene3D" id="3.30.470.20">
    <property type="entry name" value="ATP-grasp fold, B domain"/>
    <property type="match status" value="1"/>
</dbReference>
<dbReference type="InterPro" id="IPR011761">
    <property type="entry name" value="ATP-grasp"/>
</dbReference>
<evidence type="ECO:0000256" key="1">
    <source>
        <dbReference type="ARBA" id="ARBA00005174"/>
    </source>
</evidence>
<dbReference type="NCBIfam" id="TIGR00877">
    <property type="entry name" value="purD"/>
    <property type="match status" value="1"/>
</dbReference>
<evidence type="ECO:0000256" key="5">
    <source>
        <dbReference type="ARBA" id="ARBA00022755"/>
    </source>
</evidence>
<feature type="domain" description="ATP-grasp" evidence="12">
    <location>
        <begin position="111"/>
        <end position="319"/>
    </location>
</feature>
<dbReference type="Proteomes" id="UP000238442">
    <property type="component" value="Chromosome"/>
</dbReference>
<dbReference type="UniPathway" id="UPA00074">
    <property type="reaction ID" value="UER00125"/>
</dbReference>
<sequence length="424" mass="46205">MNILVLGSGGREHTFAYQIAKSKNCSKLYVAPGNAGTAAIATNLPISVNDFEAIKEAVLSHDIDMVVVGPEDPLVSGITNFFAEDDALKNIMIIGPSKRGALLEGSKERAKEFMMHHNIPTAAYASFTSESLDAGKKFLETLSAPYVLKADGLAAGKGVLILESLEEAKTELENMLAHQKFGEASAKVVIEEFLDGIELSVFVLTDGKNYKILPTAKDYKRIGEGDTGLNTGGMGAVSPVPFADAELMKKIEDRIVIPTVNGIREEHIDYKGFIFIGLIKVNNEPYVIEYNVRMGDPETEVVLPRIKTDLVALLKATSLQQLDGIQLEIDPRSATTIMVVSGGYPESYEKGKEITGIENIKDSIVFHAGTAIKDGKIVTNGGRVIAVTSLDDDFRKAIKKSYQNIEKLSFNRMYYRTDIGFDLS</sequence>
<dbReference type="SUPFAM" id="SSF51246">
    <property type="entry name" value="Rudiment single hybrid motif"/>
    <property type="match status" value="1"/>
</dbReference>
<dbReference type="Pfam" id="PF02843">
    <property type="entry name" value="GARS_C"/>
    <property type="match status" value="1"/>
</dbReference>
<dbReference type="Gene3D" id="3.30.1490.20">
    <property type="entry name" value="ATP-grasp fold, A domain"/>
    <property type="match status" value="1"/>
</dbReference>
<dbReference type="SMART" id="SM01210">
    <property type="entry name" value="GARS_C"/>
    <property type="match status" value="1"/>
</dbReference>
<dbReference type="GO" id="GO:0005524">
    <property type="term" value="F:ATP binding"/>
    <property type="evidence" value="ECO:0007669"/>
    <property type="project" value="UniProtKB-UniRule"/>
</dbReference>
<dbReference type="SUPFAM" id="SSF52440">
    <property type="entry name" value="PreATP-grasp domain"/>
    <property type="match status" value="1"/>
</dbReference>
<evidence type="ECO:0000256" key="10">
    <source>
        <dbReference type="HAMAP-Rule" id="MF_00138"/>
    </source>
</evidence>
<keyword evidence="6 11" id="KW-0067">ATP-binding</keyword>
<evidence type="ECO:0000256" key="2">
    <source>
        <dbReference type="ARBA" id="ARBA00013255"/>
    </source>
</evidence>
<organism evidence="13 14">
    <name type="scientific">Pukyongia salina</name>
    <dbReference type="NCBI Taxonomy" id="2094025"/>
    <lineage>
        <taxon>Bacteria</taxon>
        <taxon>Pseudomonadati</taxon>
        <taxon>Bacteroidota</taxon>
        <taxon>Flavobacteriia</taxon>
        <taxon>Flavobacteriales</taxon>
        <taxon>Flavobacteriaceae</taxon>
        <taxon>Pukyongia</taxon>
    </lineage>
</organism>
<dbReference type="Gene3D" id="3.40.50.20">
    <property type="match status" value="1"/>
</dbReference>
<reference evidence="13 14" key="1">
    <citation type="submission" date="2018-02" db="EMBL/GenBank/DDBJ databases">
        <title>Genomic analysis of the strain RR4-38 isolated from a seawater recirculating aquaculture system.</title>
        <authorList>
            <person name="Kim Y.-S."/>
            <person name="Jang Y.H."/>
            <person name="Kim K.-H."/>
        </authorList>
    </citation>
    <scope>NUCLEOTIDE SEQUENCE [LARGE SCALE GENOMIC DNA]</scope>
    <source>
        <strain evidence="13 14">RR4-38</strain>
    </source>
</reference>
<dbReference type="FunFam" id="3.90.600.10:FF:000001">
    <property type="entry name" value="Trifunctional purine biosynthetic protein adenosine-3"/>
    <property type="match status" value="1"/>
</dbReference>
<dbReference type="InterPro" id="IPR020561">
    <property type="entry name" value="PRibGlycinamid_synth_ATP-grasp"/>
</dbReference>
<comment type="pathway">
    <text evidence="1 10">Purine metabolism; IMP biosynthesis via de novo pathway; N(1)-(5-phospho-D-ribosyl)glycinamide from 5-phospho-alpha-D-ribose 1-diphosphate: step 2/2.</text>
</comment>
<protein>
    <recommendedName>
        <fullName evidence="2 10">Phosphoribosylamine--glycine ligase</fullName>
        <ecNumber evidence="2 10">6.3.4.13</ecNumber>
    </recommendedName>
    <alternativeName>
        <fullName evidence="10">GARS</fullName>
    </alternativeName>
    <alternativeName>
        <fullName evidence="8 10">Glycinamide ribonucleotide synthetase</fullName>
    </alternativeName>
    <alternativeName>
        <fullName evidence="9 10">Phosphoribosylglycinamide synthetase</fullName>
    </alternativeName>
</protein>
<dbReference type="PROSITE" id="PS50975">
    <property type="entry name" value="ATP_GRASP"/>
    <property type="match status" value="1"/>
</dbReference>
<dbReference type="Pfam" id="PF01071">
    <property type="entry name" value="GARS_A"/>
    <property type="match status" value="1"/>
</dbReference>
<dbReference type="KEGG" id="aue:C5O00_05395"/>
<dbReference type="InterPro" id="IPR020560">
    <property type="entry name" value="PRibGlycinamide_synth_C-dom"/>
</dbReference>
<dbReference type="Gene3D" id="3.90.600.10">
    <property type="entry name" value="Phosphoribosylglycinamide synthetase, C-terminal domain"/>
    <property type="match status" value="1"/>
</dbReference>
<evidence type="ECO:0000256" key="6">
    <source>
        <dbReference type="ARBA" id="ARBA00022840"/>
    </source>
</evidence>
<evidence type="ECO:0000313" key="14">
    <source>
        <dbReference type="Proteomes" id="UP000238442"/>
    </source>
</evidence>
<evidence type="ECO:0000259" key="12">
    <source>
        <dbReference type="PROSITE" id="PS50975"/>
    </source>
</evidence>
<dbReference type="InterPro" id="IPR000115">
    <property type="entry name" value="PRibGlycinamide_synth"/>
</dbReference>
<evidence type="ECO:0000256" key="3">
    <source>
        <dbReference type="ARBA" id="ARBA00022598"/>
    </source>
</evidence>
<dbReference type="EC" id="6.3.4.13" evidence="2 10"/>
<dbReference type="InterPro" id="IPR020562">
    <property type="entry name" value="PRibGlycinamide_synth_N"/>
</dbReference>
<keyword evidence="3 10" id="KW-0436">Ligase</keyword>
<dbReference type="GO" id="GO:0009113">
    <property type="term" value="P:purine nucleobase biosynthetic process"/>
    <property type="evidence" value="ECO:0007669"/>
    <property type="project" value="InterPro"/>
</dbReference>
<dbReference type="GO" id="GO:0006189">
    <property type="term" value="P:'de novo' IMP biosynthetic process"/>
    <property type="evidence" value="ECO:0007669"/>
    <property type="project" value="UniProtKB-UniRule"/>
</dbReference>
<dbReference type="InterPro" id="IPR011054">
    <property type="entry name" value="Rudment_hybrid_motif"/>
</dbReference>
<dbReference type="OrthoDB" id="9807240at2"/>
<evidence type="ECO:0000256" key="7">
    <source>
        <dbReference type="ARBA" id="ARBA00038345"/>
    </source>
</evidence>
<dbReference type="SUPFAM" id="SSF56059">
    <property type="entry name" value="Glutathione synthetase ATP-binding domain-like"/>
    <property type="match status" value="1"/>
</dbReference>
<comment type="catalytic activity">
    <reaction evidence="10">
        <text>5-phospho-beta-D-ribosylamine + glycine + ATP = N(1)-(5-phospho-beta-D-ribosyl)glycinamide + ADP + phosphate + H(+)</text>
        <dbReference type="Rhea" id="RHEA:17453"/>
        <dbReference type="ChEBI" id="CHEBI:15378"/>
        <dbReference type="ChEBI" id="CHEBI:30616"/>
        <dbReference type="ChEBI" id="CHEBI:43474"/>
        <dbReference type="ChEBI" id="CHEBI:57305"/>
        <dbReference type="ChEBI" id="CHEBI:58681"/>
        <dbReference type="ChEBI" id="CHEBI:143788"/>
        <dbReference type="ChEBI" id="CHEBI:456216"/>
        <dbReference type="EC" id="6.3.4.13"/>
    </reaction>
</comment>
<dbReference type="PANTHER" id="PTHR43472">
    <property type="entry name" value="PHOSPHORIBOSYLAMINE--GLYCINE LIGASE"/>
    <property type="match status" value="1"/>
</dbReference>
<keyword evidence="14" id="KW-1185">Reference proteome</keyword>
<name>A0A2S0HWV4_9FLAO</name>
<dbReference type="HAMAP" id="MF_00138">
    <property type="entry name" value="GARS"/>
    <property type="match status" value="1"/>
</dbReference>
<dbReference type="RefSeq" id="WP_105215608.1">
    <property type="nucleotide sequence ID" value="NZ_CP027062.1"/>
</dbReference>
<evidence type="ECO:0000313" key="13">
    <source>
        <dbReference type="EMBL" id="AVI50633.1"/>
    </source>
</evidence>